<evidence type="ECO:0000313" key="1">
    <source>
        <dbReference type="EMBL" id="KMM70416.1"/>
    </source>
</evidence>
<dbReference type="EMBL" id="DS268112">
    <property type="protein sequence ID" value="KMM70416.1"/>
    <property type="molecule type" value="Genomic_DNA"/>
</dbReference>
<gene>
    <name evidence="1" type="ORF">CPAG_06728</name>
</gene>
<name>A0A0J6FBK1_COCPO</name>
<reference evidence="2" key="3">
    <citation type="journal article" date="2010" name="Genome Res.">
        <title>Population genomic sequencing of Coccidioides fungi reveals recent hybridization and transposon control.</title>
        <authorList>
            <person name="Neafsey D.E."/>
            <person name="Barker B.M."/>
            <person name="Sharpton T.J."/>
            <person name="Stajich J.E."/>
            <person name="Park D.J."/>
            <person name="Whiston E."/>
            <person name="Hung C.-Y."/>
            <person name="McMahan C."/>
            <person name="White J."/>
            <person name="Sykes S."/>
            <person name="Heiman D."/>
            <person name="Young S."/>
            <person name="Zeng Q."/>
            <person name="Abouelleil A."/>
            <person name="Aftuck L."/>
            <person name="Bessette D."/>
            <person name="Brown A."/>
            <person name="FitzGerald M."/>
            <person name="Lui A."/>
            <person name="Macdonald J.P."/>
            <person name="Priest M."/>
            <person name="Orbach M.J."/>
            <person name="Galgiani J.N."/>
            <person name="Kirkland T.N."/>
            <person name="Cole G.T."/>
            <person name="Birren B.W."/>
            <person name="Henn M.R."/>
            <person name="Taylor J.W."/>
            <person name="Rounsley S.D."/>
        </authorList>
    </citation>
    <scope>NUCLEOTIDE SEQUENCE [LARGE SCALE GENOMIC DNA]</scope>
    <source>
        <strain evidence="2">RMSCC 3488</strain>
    </source>
</reference>
<dbReference type="AlphaFoldDB" id="A0A0J6FBK1"/>
<organism evidence="1 2">
    <name type="scientific">Coccidioides posadasii RMSCC 3488</name>
    <dbReference type="NCBI Taxonomy" id="454284"/>
    <lineage>
        <taxon>Eukaryota</taxon>
        <taxon>Fungi</taxon>
        <taxon>Dikarya</taxon>
        <taxon>Ascomycota</taxon>
        <taxon>Pezizomycotina</taxon>
        <taxon>Eurotiomycetes</taxon>
        <taxon>Eurotiomycetidae</taxon>
        <taxon>Onygenales</taxon>
        <taxon>Onygenaceae</taxon>
        <taxon>Coccidioides</taxon>
    </lineage>
</organism>
<evidence type="ECO:0000313" key="2">
    <source>
        <dbReference type="Proteomes" id="UP000054567"/>
    </source>
</evidence>
<dbReference type="VEuPathDB" id="FungiDB:CPAG_06728"/>
<accession>A0A0J6FBK1</accession>
<reference evidence="1 2" key="1">
    <citation type="submission" date="2007-06" db="EMBL/GenBank/DDBJ databases">
        <title>The Genome Sequence of Coccidioides posadasii RMSCC_3488.</title>
        <authorList>
            <consortium name="Coccidioides Genome Resources Consortium"/>
            <consortium name="The Broad Institute Genome Sequencing Platform"/>
            <person name="Henn M.R."/>
            <person name="Sykes S."/>
            <person name="Young S."/>
            <person name="Jaffe D."/>
            <person name="Berlin A."/>
            <person name="Alvarez P."/>
            <person name="Butler J."/>
            <person name="Gnerre S."/>
            <person name="Grabherr M."/>
            <person name="Mauceli E."/>
            <person name="Brockman W."/>
            <person name="Kodira C."/>
            <person name="Alvarado L."/>
            <person name="Zeng Q."/>
            <person name="Crawford M."/>
            <person name="Antoine C."/>
            <person name="Devon K."/>
            <person name="Galgiani J."/>
            <person name="Orsborn K."/>
            <person name="Lewis M.L."/>
            <person name="Nusbaum C."/>
            <person name="Galagan J."/>
            <person name="Birren B."/>
        </authorList>
    </citation>
    <scope>NUCLEOTIDE SEQUENCE [LARGE SCALE GENOMIC DNA]</scope>
    <source>
        <strain evidence="1 2">RMSCC 3488</strain>
    </source>
</reference>
<reference evidence="2" key="2">
    <citation type="journal article" date="2009" name="Genome Res.">
        <title>Comparative genomic analyses of the human fungal pathogens Coccidioides and their relatives.</title>
        <authorList>
            <person name="Sharpton T.J."/>
            <person name="Stajich J.E."/>
            <person name="Rounsley S.D."/>
            <person name="Gardner M.J."/>
            <person name="Wortman J.R."/>
            <person name="Jordar V.S."/>
            <person name="Maiti R."/>
            <person name="Kodira C.D."/>
            <person name="Neafsey D.E."/>
            <person name="Zeng Q."/>
            <person name="Hung C.-Y."/>
            <person name="McMahan C."/>
            <person name="Muszewska A."/>
            <person name="Grynberg M."/>
            <person name="Mandel M.A."/>
            <person name="Kellner E.M."/>
            <person name="Barker B.M."/>
            <person name="Galgiani J.N."/>
            <person name="Orbach M.J."/>
            <person name="Kirkland T.N."/>
            <person name="Cole G.T."/>
            <person name="Henn M.R."/>
            <person name="Birren B.W."/>
            <person name="Taylor J.W."/>
        </authorList>
    </citation>
    <scope>NUCLEOTIDE SEQUENCE [LARGE SCALE GENOMIC DNA]</scope>
    <source>
        <strain evidence="2">RMSCC 3488</strain>
    </source>
</reference>
<sequence>MAALSAYPLYGVMLAPIRDHTRRSDKRHVFSGIGRSETIFSNNFVPRTPYYWPETRHHAFLFVFLPTSPRRLGLASVVGLAPCCIPLAAREVENDAKTG</sequence>
<proteinExistence type="predicted"/>
<protein>
    <submittedName>
        <fullName evidence="1">Uncharacterized protein</fullName>
    </submittedName>
</protein>
<dbReference type="Proteomes" id="UP000054567">
    <property type="component" value="Unassembled WGS sequence"/>
</dbReference>